<feature type="region of interest" description="Disordered" evidence="1">
    <location>
        <begin position="44"/>
        <end position="69"/>
    </location>
</feature>
<proteinExistence type="predicted"/>
<sequence>MPSQDPAHQPIEVRLDDDGNPGHLDPQPDLLLIQVHHVGLVGDRGVPDRVQSADKRFRDGADQSAPVPFNDGLPDALPALTCVRIALIDACDLDILRQVDGPMLRRFLSMSAPVYLDICIYRPAHFHRSSK</sequence>
<dbReference type="AlphaFoldDB" id="A0A9P9XKX4"/>
<evidence type="ECO:0000313" key="3">
    <source>
        <dbReference type="Proteomes" id="UP001056436"/>
    </source>
</evidence>
<dbReference type="EMBL" id="SDAQ01000016">
    <property type="protein sequence ID" value="KAI3555734.1"/>
    <property type="molecule type" value="Genomic_DNA"/>
</dbReference>
<comment type="caution">
    <text evidence="2">The sequence shown here is derived from an EMBL/GenBank/DDBJ whole genome shotgun (WGS) entry which is preliminary data.</text>
</comment>
<organism evidence="2 3">
    <name type="scientific">Colletotrichum abscissum</name>
    <dbReference type="NCBI Taxonomy" id="1671311"/>
    <lineage>
        <taxon>Eukaryota</taxon>
        <taxon>Fungi</taxon>
        <taxon>Dikarya</taxon>
        <taxon>Ascomycota</taxon>
        <taxon>Pezizomycotina</taxon>
        <taxon>Sordariomycetes</taxon>
        <taxon>Hypocreomycetidae</taxon>
        <taxon>Glomerellales</taxon>
        <taxon>Glomerellaceae</taxon>
        <taxon>Colletotrichum</taxon>
        <taxon>Colletotrichum acutatum species complex</taxon>
    </lineage>
</organism>
<dbReference type="Proteomes" id="UP001056436">
    <property type="component" value="Unassembled WGS sequence"/>
</dbReference>
<feature type="compositionally biased region" description="Basic and acidic residues" evidence="1">
    <location>
        <begin position="45"/>
        <end position="61"/>
    </location>
</feature>
<evidence type="ECO:0000256" key="1">
    <source>
        <dbReference type="SAM" id="MobiDB-lite"/>
    </source>
</evidence>
<reference evidence="2" key="1">
    <citation type="submission" date="2019-01" db="EMBL/GenBank/DDBJ databases">
        <title>Colletotrichum abscissum LGMF1257.</title>
        <authorList>
            <person name="Baroncelli R."/>
        </authorList>
    </citation>
    <scope>NUCLEOTIDE SEQUENCE</scope>
    <source>
        <strain evidence="2">Ca142</strain>
    </source>
</reference>
<accession>A0A9P9XKX4</accession>
<gene>
    <name evidence="2" type="ORF">CABS02_04110</name>
</gene>
<name>A0A9P9XKX4_9PEZI</name>
<feature type="region of interest" description="Disordered" evidence="1">
    <location>
        <begin position="1"/>
        <end position="26"/>
    </location>
</feature>
<protein>
    <submittedName>
        <fullName evidence="2">Uncharacterized protein</fullName>
    </submittedName>
</protein>
<evidence type="ECO:0000313" key="2">
    <source>
        <dbReference type="EMBL" id="KAI3555734.1"/>
    </source>
</evidence>
<keyword evidence="3" id="KW-1185">Reference proteome</keyword>